<keyword evidence="2" id="KW-0472">Membrane</keyword>
<dbReference type="Proteomes" id="UP000661077">
    <property type="component" value="Unassembled WGS sequence"/>
</dbReference>
<dbReference type="EMBL" id="JAEVLS010000001">
    <property type="protein sequence ID" value="MBM0104101.1"/>
    <property type="molecule type" value="Genomic_DNA"/>
</dbReference>
<sequence length="77" mass="7971">MSEYIIITALVAVAGIGLFAAFGDVLQNQMAGMSREMAGQSATQDISDAQASATTAQNRAAQADSLSNYNQQTNAAQ</sequence>
<keyword evidence="2" id="KW-1133">Transmembrane helix</keyword>
<evidence type="ECO:0008006" key="5">
    <source>
        <dbReference type="Google" id="ProtNLM"/>
    </source>
</evidence>
<evidence type="ECO:0000256" key="2">
    <source>
        <dbReference type="SAM" id="Phobius"/>
    </source>
</evidence>
<evidence type="ECO:0000313" key="3">
    <source>
        <dbReference type="EMBL" id="MBM0104101.1"/>
    </source>
</evidence>
<dbReference type="RefSeq" id="WP_203166043.1">
    <property type="nucleotide sequence ID" value="NZ_JAEVLS010000001.1"/>
</dbReference>
<feature type="transmembrane region" description="Helical" evidence="2">
    <location>
        <begin position="6"/>
        <end position="26"/>
    </location>
</feature>
<keyword evidence="4" id="KW-1185">Reference proteome</keyword>
<accession>A0ABS1WSZ8</accession>
<keyword evidence="2" id="KW-0812">Transmembrane</keyword>
<protein>
    <recommendedName>
        <fullName evidence="5">Pilus assembly protein</fullName>
    </recommendedName>
</protein>
<reference evidence="3 4" key="1">
    <citation type="journal article" date="2021" name="Int. J. Syst. Evol. Microbiol.">
        <title>Steroidobacter gossypii sp. nov., isolated from soil of cotton cropping field.</title>
        <authorList>
            <person name="Huang R."/>
            <person name="Yang S."/>
            <person name="Zhen C."/>
            <person name="Liu W."/>
        </authorList>
    </citation>
    <scope>NUCLEOTIDE SEQUENCE [LARGE SCALE GENOMIC DNA]</scope>
    <source>
        <strain evidence="3 4">S1-65</strain>
    </source>
</reference>
<organism evidence="3 4">
    <name type="scientific">Steroidobacter gossypii</name>
    <dbReference type="NCBI Taxonomy" id="2805490"/>
    <lineage>
        <taxon>Bacteria</taxon>
        <taxon>Pseudomonadati</taxon>
        <taxon>Pseudomonadota</taxon>
        <taxon>Gammaproteobacteria</taxon>
        <taxon>Steroidobacterales</taxon>
        <taxon>Steroidobacteraceae</taxon>
        <taxon>Steroidobacter</taxon>
    </lineage>
</organism>
<proteinExistence type="predicted"/>
<evidence type="ECO:0000313" key="4">
    <source>
        <dbReference type="Proteomes" id="UP000661077"/>
    </source>
</evidence>
<comment type="caution">
    <text evidence="3">The sequence shown here is derived from an EMBL/GenBank/DDBJ whole genome shotgun (WGS) entry which is preliminary data.</text>
</comment>
<name>A0ABS1WSZ8_9GAMM</name>
<feature type="region of interest" description="Disordered" evidence="1">
    <location>
        <begin position="33"/>
        <end position="77"/>
    </location>
</feature>
<evidence type="ECO:0000256" key="1">
    <source>
        <dbReference type="SAM" id="MobiDB-lite"/>
    </source>
</evidence>
<gene>
    <name evidence="3" type="ORF">JM946_05065</name>
</gene>
<feature type="compositionally biased region" description="Polar residues" evidence="1">
    <location>
        <begin position="40"/>
        <end position="77"/>
    </location>
</feature>